<dbReference type="Pfam" id="PF25989">
    <property type="entry name" value="YknX_C"/>
    <property type="match status" value="1"/>
</dbReference>
<dbReference type="PANTHER" id="PTHR30469">
    <property type="entry name" value="MULTIDRUG RESISTANCE PROTEIN MDTA"/>
    <property type="match status" value="1"/>
</dbReference>
<sequence>MLFAPQFAIAKNKRPGRPTAAVEVAQVIERKTSETINLVGTIHALKQSEISAEVDGRVVSFTKSEGTAVKKADLVVALDETPYRIQAQGARGRLSSARVALKKAELAKKRARKLFEQKIASEEMWQNAELDVETANADLVQRMAELEQAELDLDRCRARAPYDGYISRKLTEVGVWVQDGTGLFEIIDIKQVDVVVEAPERSIRQFALGTSAKVFIDAYPQMKFSGTVATVSPLADLKSRTFMVKIRVDNSNAVIKAGMSARVKVGGDGKRKTMLIPRDAILWRARKAIVFTVTDGTVKEITVSLGRQMGELVVATGDIYPGLKLVVTGNEILRNGDPVKIVGEKTFN</sequence>
<dbReference type="EMBL" id="UOGC01000050">
    <property type="protein sequence ID" value="VAX17306.1"/>
    <property type="molecule type" value="Genomic_DNA"/>
</dbReference>
<feature type="domain" description="CusB-like beta-barrel" evidence="3">
    <location>
        <begin position="194"/>
        <end position="267"/>
    </location>
</feature>
<dbReference type="GO" id="GO:1990281">
    <property type="term" value="C:efflux pump complex"/>
    <property type="evidence" value="ECO:0007669"/>
    <property type="project" value="TreeGrafter"/>
</dbReference>
<dbReference type="Gene3D" id="2.40.420.20">
    <property type="match status" value="1"/>
</dbReference>
<dbReference type="Gene3D" id="1.10.287.470">
    <property type="entry name" value="Helix hairpin bin"/>
    <property type="match status" value="1"/>
</dbReference>
<evidence type="ECO:0000256" key="1">
    <source>
        <dbReference type="SAM" id="Coils"/>
    </source>
</evidence>
<dbReference type="NCBIfam" id="TIGR01730">
    <property type="entry name" value="RND_mfp"/>
    <property type="match status" value="1"/>
</dbReference>
<dbReference type="PANTHER" id="PTHR30469:SF15">
    <property type="entry name" value="HLYD FAMILY OF SECRETION PROTEINS"/>
    <property type="match status" value="1"/>
</dbReference>
<dbReference type="Pfam" id="PF25954">
    <property type="entry name" value="Beta-barrel_RND_2"/>
    <property type="match status" value="1"/>
</dbReference>
<evidence type="ECO:0000259" key="3">
    <source>
        <dbReference type="Pfam" id="PF25954"/>
    </source>
</evidence>
<feature type="domain" description="YknX-like C-terminal permuted SH3-like" evidence="4">
    <location>
        <begin position="276"/>
        <end position="341"/>
    </location>
</feature>
<evidence type="ECO:0000259" key="4">
    <source>
        <dbReference type="Pfam" id="PF25989"/>
    </source>
</evidence>
<dbReference type="InterPro" id="IPR006143">
    <property type="entry name" value="RND_pump_MFP"/>
</dbReference>
<dbReference type="Gene3D" id="2.40.30.170">
    <property type="match status" value="1"/>
</dbReference>
<feature type="coiled-coil region" evidence="1">
    <location>
        <begin position="132"/>
        <end position="159"/>
    </location>
</feature>
<dbReference type="InterPro" id="IPR058792">
    <property type="entry name" value="Beta-barrel_RND_2"/>
</dbReference>
<proteinExistence type="predicted"/>
<accession>A0A3B1BGA4</accession>
<evidence type="ECO:0000259" key="2">
    <source>
        <dbReference type="Pfam" id="PF25917"/>
    </source>
</evidence>
<dbReference type="GO" id="GO:0015562">
    <property type="term" value="F:efflux transmembrane transporter activity"/>
    <property type="evidence" value="ECO:0007669"/>
    <property type="project" value="TreeGrafter"/>
</dbReference>
<keyword evidence="1" id="KW-0175">Coiled coil</keyword>
<dbReference type="Gene3D" id="2.40.50.100">
    <property type="match status" value="1"/>
</dbReference>
<dbReference type="Pfam" id="PF25917">
    <property type="entry name" value="BSH_RND"/>
    <property type="match status" value="1"/>
</dbReference>
<gene>
    <name evidence="5" type="ORF">MNBD_NITROSPINAE01-1004</name>
</gene>
<protein>
    <submittedName>
        <fullName evidence="5">Uncharacterized protein</fullName>
    </submittedName>
</protein>
<dbReference type="SUPFAM" id="SSF111369">
    <property type="entry name" value="HlyD-like secretion proteins"/>
    <property type="match status" value="1"/>
</dbReference>
<feature type="domain" description="Multidrug resistance protein MdtA-like barrel-sandwich hybrid" evidence="2">
    <location>
        <begin position="47"/>
        <end position="186"/>
    </location>
</feature>
<dbReference type="AlphaFoldDB" id="A0A3B1BGA4"/>
<dbReference type="InterPro" id="IPR058637">
    <property type="entry name" value="YknX-like_C"/>
</dbReference>
<evidence type="ECO:0000313" key="5">
    <source>
        <dbReference type="EMBL" id="VAX17306.1"/>
    </source>
</evidence>
<dbReference type="InterPro" id="IPR058625">
    <property type="entry name" value="MdtA-like_BSH"/>
</dbReference>
<name>A0A3B1BGA4_9ZZZZ</name>
<organism evidence="5">
    <name type="scientific">hydrothermal vent metagenome</name>
    <dbReference type="NCBI Taxonomy" id="652676"/>
    <lineage>
        <taxon>unclassified sequences</taxon>
        <taxon>metagenomes</taxon>
        <taxon>ecological metagenomes</taxon>
    </lineage>
</organism>
<reference evidence="5" key="1">
    <citation type="submission" date="2018-06" db="EMBL/GenBank/DDBJ databases">
        <authorList>
            <person name="Zhirakovskaya E."/>
        </authorList>
    </citation>
    <scope>NUCLEOTIDE SEQUENCE</scope>
</reference>